<sequence length="43" mass="4621">RATRVRARNPAGRTSGTLGTDHGATPQSGRAARRHLVPTRFPL</sequence>
<feature type="non-terminal residue" evidence="2">
    <location>
        <position position="1"/>
    </location>
</feature>
<reference evidence="2" key="1">
    <citation type="submission" date="2020-02" db="EMBL/GenBank/DDBJ databases">
        <authorList>
            <person name="Meier V. D."/>
        </authorList>
    </citation>
    <scope>NUCLEOTIDE SEQUENCE</scope>
    <source>
        <strain evidence="2">AVDCRST_MAG61</strain>
    </source>
</reference>
<protein>
    <submittedName>
        <fullName evidence="2">Uncharacterized protein</fullName>
    </submittedName>
</protein>
<name>A0A6J4KQH7_9ACTN</name>
<organism evidence="2">
    <name type="scientific">uncultured Friedmanniella sp</name>
    <dbReference type="NCBI Taxonomy" id="335381"/>
    <lineage>
        <taxon>Bacteria</taxon>
        <taxon>Bacillati</taxon>
        <taxon>Actinomycetota</taxon>
        <taxon>Actinomycetes</taxon>
        <taxon>Propionibacteriales</taxon>
        <taxon>Nocardioidaceae</taxon>
        <taxon>Friedmanniella</taxon>
        <taxon>environmental samples</taxon>
    </lineage>
</organism>
<feature type="region of interest" description="Disordered" evidence="1">
    <location>
        <begin position="1"/>
        <end position="43"/>
    </location>
</feature>
<feature type="non-terminal residue" evidence="2">
    <location>
        <position position="43"/>
    </location>
</feature>
<proteinExistence type="predicted"/>
<gene>
    <name evidence="2" type="ORF">AVDCRST_MAG61-1775</name>
</gene>
<evidence type="ECO:0000256" key="1">
    <source>
        <dbReference type="SAM" id="MobiDB-lite"/>
    </source>
</evidence>
<dbReference type="AlphaFoldDB" id="A0A6J4KQH7"/>
<evidence type="ECO:0000313" key="2">
    <source>
        <dbReference type="EMBL" id="CAA9311768.1"/>
    </source>
</evidence>
<dbReference type="EMBL" id="CADCTT010000237">
    <property type="protein sequence ID" value="CAA9311768.1"/>
    <property type="molecule type" value="Genomic_DNA"/>
</dbReference>
<accession>A0A6J4KQH7</accession>